<evidence type="ECO:0000256" key="5">
    <source>
        <dbReference type="ARBA" id="ARBA00022927"/>
    </source>
</evidence>
<evidence type="ECO:0000313" key="13">
    <source>
        <dbReference type="Proteomes" id="UP000053201"/>
    </source>
</evidence>
<dbReference type="EMBL" id="KQ257460">
    <property type="protein sequence ID" value="KNC98457.1"/>
    <property type="molecule type" value="Genomic_DNA"/>
</dbReference>
<organism evidence="12 13">
    <name type="scientific">Spizellomyces punctatus (strain DAOM BR117)</name>
    <dbReference type="NCBI Taxonomy" id="645134"/>
    <lineage>
        <taxon>Eukaryota</taxon>
        <taxon>Fungi</taxon>
        <taxon>Fungi incertae sedis</taxon>
        <taxon>Chytridiomycota</taxon>
        <taxon>Chytridiomycota incertae sedis</taxon>
        <taxon>Chytridiomycetes</taxon>
        <taxon>Spizellomycetales</taxon>
        <taxon>Spizellomycetaceae</taxon>
        <taxon>Spizellomyces</taxon>
    </lineage>
</organism>
<dbReference type="Pfam" id="PF10496">
    <property type="entry name" value="Syntaxin-18_N"/>
    <property type="match status" value="1"/>
</dbReference>
<keyword evidence="4 10" id="KW-0812">Transmembrane</keyword>
<evidence type="ECO:0000256" key="4">
    <source>
        <dbReference type="ARBA" id="ARBA00022692"/>
    </source>
</evidence>
<dbReference type="Proteomes" id="UP000053201">
    <property type="component" value="Unassembled WGS sequence"/>
</dbReference>
<evidence type="ECO:0000256" key="3">
    <source>
        <dbReference type="ARBA" id="ARBA00022448"/>
    </source>
</evidence>
<evidence type="ECO:0000256" key="8">
    <source>
        <dbReference type="ARBA" id="ARBA00023136"/>
    </source>
</evidence>
<keyword evidence="13" id="KW-1185">Reference proteome</keyword>
<dbReference type="RefSeq" id="XP_016606497.1">
    <property type="nucleotide sequence ID" value="XM_016754361.1"/>
</dbReference>
<keyword evidence="7" id="KW-0175">Coiled coil</keyword>
<gene>
    <name evidence="12" type="ORF">SPPG_06157</name>
</gene>
<dbReference type="GO" id="GO:0005783">
    <property type="term" value="C:endoplasmic reticulum"/>
    <property type="evidence" value="ECO:0007669"/>
    <property type="project" value="TreeGrafter"/>
</dbReference>
<evidence type="ECO:0000256" key="1">
    <source>
        <dbReference type="ARBA" id="ARBA00004211"/>
    </source>
</evidence>
<dbReference type="eggNOG" id="KOG3894">
    <property type="taxonomic scope" value="Eukaryota"/>
</dbReference>
<evidence type="ECO:0000256" key="2">
    <source>
        <dbReference type="ARBA" id="ARBA00009063"/>
    </source>
</evidence>
<reference evidence="12 13" key="1">
    <citation type="submission" date="2009-08" db="EMBL/GenBank/DDBJ databases">
        <title>The Genome Sequence of Spizellomyces punctatus strain DAOM BR117.</title>
        <authorList>
            <consortium name="The Broad Institute Genome Sequencing Platform"/>
            <person name="Russ C."/>
            <person name="Cuomo C."/>
            <person name="Shea T."/>
            <person name="Young S.K."/>
            <person name="Zeng Q."/>
            <person name="Koehrsen M."/>
            <person name="Haas B."/>
            <person name="Borodovsky M."/>
            <person name="Guigo R."/>
            <person name="Alvarado L."/>
            <person name="Berlin A."/>
            <person name="Bochicchio J."/>
            <person name="Borenstein D."/>
            <person name="Chapman S."/>
            <person name="Chen Z."/>
            <person name="Engels R."/>
            <person name="Freedman E."/>
            <person name="Gellesch M."/>
            <person name="Goldberg J."/>
            <person name="Griggs A."/>
            <person name="Gujja S."/>
            <person name="Heiman D."/>
            <person name="Hepburn T."/>
            <person name="Howarth C."/>
            <person name="Jen D."/>
            <person name="Larson L."/>
            <person name="Lewis B."/>
            <person name="Mehta T."/>
            <person name="Park D."/>
            <person name="Pearson M."/>
            <person name="Roberts A."/>
            <person name="Saif S."/>
            <person name="Shenoy N."/>
            <person name="Sisk P."/>
            <person name="Stolte C."/>
            <person name="Sykes S."/>
            <person name="Thomson T."/>
            <person name="Walk T."/>
            <person name="White J."/>
            <person name="Yandava C."/>
            <person name="Burger G."/>
            <person name="Gray M.W."/>
            <person name="Holland P.W.H."/>
            <person name="King N."/>
            <person name="Lang F.B.F."/>
            <person name="Roger A.J."/>
            <person name="Ruiz-Trillo I."/>
            <person name="Lander E."/>
            <person name="Nusbaum C."/>
        </authorList>
    </citation>
    <scope>NUCLEOTIDE SEQUENCE [LARGE SCALE GENOMIC DNA]</scope>
    <source>
        <strain evidence="12 13">DAOM BR117</strain>
    </source>
</reference>
<evidence type="ECO:0000259" key="11">
    <source>
        <dbReference type="Pfam" id="PF10496"/>
    </source>
</evidence>
<proteinExistence type="inferred from homology"/>
<evidence type="ECO:0000256" key="7">
    <source>
        <dbReference type="ARBA" id="ARBA00023054"/>
    </source>
</evidence>
<dbReference type="VEuPathDB" id="FungiDB:SPPG_06157"/>
<evidence type="ECO:0000256" key="10">
    <source>
        <dbReference type="SAM" id="Phobius"/>
    </source>
</evidence>
<dbReference type="FunCoup" id="A0A0L0HB68">
    <property type="interactions" value="218"/>
</dbReference>
<keyword evidence="6 10" id="KW-1133">Transmembrane helix</keyword>
<feature type="region of interest" description="Disordered" evidence="9">
    <location>
        <begin position="257"/>
        <end position="284"/>
    </location>
</feature>
<dbReference type="GO" id="GO:0031201">
    <property type="term" value="C:SNARE complex"/>
    <property type="evidence" value="ECO:0007669"/>
    <property type="project" value="TreeGrafter"/>
</dbReference>
<dbReference type="STRING" id="645134.A0A0L0HB68"/>
<evidence type="ECO:0000256" key="9">
    <source>
        <dbReference type="SAM" id="MobiDB-lite"/>
    </source>
</evidence>
<dbReference type="GO" id="GO:0006890">
    <property type="term" value="P:retrograde vesicle-mediated transport, Golgi to endoplasmic reticulum"/>
    <property type="evidence" value="ECO:0007669"/>
    <property type="project" value="TreeGrafter"/>
</dbReference>
<feature type="domain" description="SNARE-complex protein Syntaxin-18 N-terminal" evidence="11">
    <location>
        <begin position="3"/>
        <end position="87"/>
    </location>
</feature>
<protein>
    <recommendedName>
        <fullName evidence="11">SNARE-complex protein Syntaxin-18 N-terminal domain-containing protein</fullName>
    </recommendedName>
</protein>
<dbReference type="OMA" id="YRIRTHI"/>
<dbReference type="OrthoDB" id="342981at2759"/>
<keyword evidence="5" id="KW-0653">Protein transport</keyword>
<sequence>MPDLTTDFYAILKSRHAARSLAHEGAPNNANISATSILRKKRRKSHSERGDAFLKEAYRLLEHVNQLRYFLLRARKYYLDTGRHVTSAKPLSEGELATDEHYARQKDTLPLLKMLPQLKNMTDKQRVELDMQTQILVETFLKRVAVLSQLGENLSNAPPKPAFLLSFLSTDEDLHQRMLREHRNSVIWLLRKRLMDVSNIQKDMQERLMQRRLSREDTYFYKGVNATKTRPTPLSPATAEQEDAHDLSLAQLTSKLTSSLTGGNPTPLPRSKSSSAESLDQRDSRALALQERVEDNDVASQLEPQERQLLESENAALLEELESSIDQVRETTQSLNVISSLHSRLSHELQSQSETIGFLYDDAWRSTESVKNANLQLISAQKHFGDARIWVLLFLVIASAILWFLDYYG</sequence>
<dbReference type="GeneID" id="27689484"/>
<comment type="subcellular location">
    <subcellularLocation>
        <location evidence="1">Membrane</location>
        <topology evidence="1">Single-pass type IV membrane protein</topology>
    </subcellularLocation>
</comment>
<evidence type="ECO:0000256" key="6">
    <source>
        <dbReference type="ARBA" id="ARBA00022989"/>
    </source>
</evidence>
<dbReference type="AlphaFoldDB" id="A0A0L0HB68"/>
<feature type="region of interest" description="Disordered" evidence="9">
    <location>
        <begin position="224"/>
        <end position="243"/>
    </location>
</feature>
<feature type="transmembrane region" description="Helical" evidence="10">
    <location>
        <begin position="389"/>
        <end position="408"/>
    </location>
</feature>
<keyword evidence="3" id="KW-0813">Transport</keyword>
<dbReference type="GO" id="GO:0015031">
    <property type="term" value="P:protein transport"/>
    <property type="evidence" value="ECO:0007669"/>
    <property type="project" value="UniProtKB-KW"/>
</dbReference>
<accession>A0A0L0HB68</accession>
<evidence type="ECO:0000313" key="12">
    <source>
        <dbReference type="EMBL" id="KNC98457.1"/>
    </source>
</evidence>
<dbReference type="PANTHER" id="PTHR15959:SF0">
    <property type="entry name" value="SYNTAXIN-18"/>
    <property type="match status" value="1"/>
</dbReference>
<comment type="similarity">
    <text evidence="2">Belongs to the syntaxin family.</text>
</comment>
<dbReference type="InParanoid" id="A0A0L0HB68"/>
<dbReference type="InterPro" id="IPR019529">
    <property type="entry name" value="Syntaxin-18_N"/>
</dbReference>
<name>A0A0L0HB68_SPIPD</name>
<dbReference type="PANTHER" id="PTHR15959">
    <property type="entry name" value="SYNTAXIN-18"/>
    <property type="match status" value="1"/>
</dbReference>
<keyword evidence="8 10" id="KW-0472">Membrane</keyword>